<evidence type="ECO:0000313" key="8">
    <source>
        <dbReference type="Proteomes" id="UP000467252"/>
    </source>
</evidence>
<keyword evidence="3 6" id="KW-0812">Transmembrane</keyword>
<feature type="transmembrane region" description="Helical" evidence="6">
    <location>
        <begin position="37"/>
        <end position="59"/>
    </location>
</feature>
<evidence type="ECO:0000256" key="1">
    <source>
        <dbReference type="ARBA" id="ARBA00004651"/>
    </source>
</evidence>
<reference evidence="7 8" key="1">
    <citation type="journal article" date="2019" name="Emerg. Microbes Infect.">
        <title>Comprehensive subspecies identification of 175 nontuberculous mycobacteria species based on 7547 genomic profiles.</title>
        <authorList>
            <person name="Matsumoto Y."/>
            <person name="Kinjo T."/>
            <person name="Motooka D."/>
            <person name="Nabeya D."/>
            <person name="Jung N."/>
            <person name="Uechi K."/>
            <person name="Horii T."/>
            <person name="Iida T."/>
            <person name="Fujita J."/>
            <person name="Nakamura S."/>
        </authorList>
    </citation>
    <scope>NUCLEOTIDE SEQUENCE [LARGE SCALE GENOMIC DNA]</scope>
    <source>
        <strain evidence="7 8">JCM 6370</strain>
    </source>
</reference>
<dbReference type="GO" id="GO:0005886">
    <property type="term" value="C:plasma membrane"/>
    <property type="evidence" value="ECO:0007669"/>
    <property type="project" value="UniProtKB-SubCell"/>
</dbReference>
<evidence type="ECO:0000256" key="5">
    <source>
        <dbReference type="ARBA" id="ARBA00023136"/>
    </source>
</evidence>
<sequence>MNTLVRTKASAAWLTLTVLTVFSWALGTEHGFAGHHVSASLVILAVAVFKIRLIGLYFMELRDAPLVLRTVFESYCGILLVVLATMYLLG</sequence>
<feature type="transmembrane region" description="Helical" evidence="6">
    <location>
        <begin position="66"/>
        <end position="89"/>
    </location>
</feature>
<dbReference type="Proteomes" id="UP000467252">
    <property type="component" value="Chromosome"/>
</dbReference>
<keyword evidence="8" id="KW-1185">Reference proteome</keyword>
<dbReference type="RefSeq" id="WP_163904763.1">
    <property type="nucleotide sequence ID" value="NZ_AP022599.1"/>
</dbReference>
<evidence type="ECO:0000256" key="6">
    <source>
        <dbReference type="SAM" id="Phobius"/>
    </source>
</evidence>
<dbReference type="EMBL" id="AP022599">
    <property type="protein sequence ID" value="BBY83708.1"/>
    <property type="molecule type" value="Genomic_DNA"/>
</dbReference>
<evidence type="ECO:0008006" key="9">
    <source>
        <dbReference type="Google" id="ProtNLM"/>
    </source>
</evidence>
<proteinExistence type="predicted"/>
<dbReference type="Pfam" id="PF03626">
    <property type="entry name" value="COX4_pro"/>
    <property type="match status" value="1"/>
</dbReference>
<organism evidence="7 8">
    <name type="scientific">Mycolicibacterium pulveris</name>
    <name type="common">Mycobacterium pulveris</name>
    <dbReference type="NCBI Taxonomy" id="36813"/>
    <lineage>
        <taxon>Bacteria</taxon>
        <taxon>Bacillati</taxon>
        <taxon>Actinomycetota</taxon>
        <taxon>Actinomycetes</taxon>
        <taxon>Mycobacteriales</taxon>
        <taxon>Mycobacteriaceae</taxon>
        <taxon>Mycolicibacterium</taxon>
    </lineage>
</organism>
<keyword evidence="5 6" id="KW-0472">Membrane</keyword>
<evidence type="ECO:0000256" key="2">
    <source>
        <dbReference type="ARBA" id="ARBA00022475"/>
    </source>
</evidence>
<accession>A0A7I7UQL6</accession>
<gene>
    <name evidence="7" type="ORF">MPUL_48660</name>
</gene>
<comment type="subcellular location">
    <subcellularLocation>
        <location evidence="1">Cell membrane</location>
        <topology evidence="1">Multi-pass membrane protein</topology>
    </subcellularLocation>
</comment>
<keyword evidence="2" id="KW-1003">Cell membrane</keyword>
<dbReference type="InterPro" id="IPR005171">
    <property type="entry name" value="Cyt_c_oxidase_su4_prok"/>
</dbReference>
<keyword evidence="4 6" id="KW-1133">Transmembrane helix</keyword>
<evidence type="ECO:0000313" key="7">
    <source>
        <dbReference type="EMBL" id="BBY83708.1"/>
    </source>
</evidence>
<evidence type="ECO:0000256" key="4">
    <source>
        <dbReference type="ARBA" id="ARBA00022989"/>
    </source>
</evidence>
<protein>
    <recommendedName>
        <fullName evidence="9">Prokaryotic cytochrome C oxidase subunit IV family protein</fullName>
    </recommendedName>
</protein>
<evidence type="ECO:0000256" key="3">
    <source>
        <dbReference type="ARBA" id="ARBA00022692"/>
    </source>
</evidence>
<dbReference type="AlphaFoldDB" id="A0A7I7UQL6"/>
<name>A0A7I7UQL6_MYCPV</name>